<dbReference type="GO" id="GO:0006900">
    <property type="term" value="P:vesicle budding from membrane"/>
    <property type="evidence" value="ECO:0007669"/>
    <property type="project" value="TreeGrafter"/>
</dbReference>
<feature type="compositionally biased region" description="Gly residues" evidence="3">
    <location>
        <begin position="584"/>
        <end position="597"/>
    </location>
</feature>
<dbReference type="FunFam" id="1.20.58.150:FF:000004">
    <property type="entry name" value="ENTH domain protein"/>
    <property type="match status" value="1"/>
</dbReference>
<evidence type="ECO:0000256" key="1">
    <source>
        <dbReference type="ARBA" id="ARBA00004496"/>
    </source>
</evidence>
<dbReference type="InterPro" id="IPR014712">
    <property type="entry name" value="ANTH_dom_sf"/>
</dbReference>
<keyword evidence="2" id="KW-0963">Cytoplasm</keyword>
<dbReference type="EMBL" id="KZ819636">
    <property type="protein sequence ID" value="PWN90690.1"/>
    <property type="molecule type" value="Genomic_DNA"/>
</dbReference>
<evidence type="ECO:0000256" key="3">
    <source>
        <dbReference type="SAM" id="MobiDB-lite"/>
    </source>
</evidence>
<dbReference type="InterPro" id="IPR011417">
    <property type="entry name" value="ANTH_dom"/>
</dbReference>
<feature type="compositionally biased region" description="Polar residues" evidence="3">
    <location>
        <begin position="746"/>
        <end position="784"/>
    </location>
</feature>
<dbReference type="GO" id="GO:0032050">
    <property type="term" value="F:clathrin heavy chain binding"/>
    <property type="evidence" value="ECO:0007669"/>
    <property type="project" value="TreeGrafter"/>
</dbReference>
<dbReference type="InterPro" id="IPR013809">
    <property type="entry name" value="ENTH"/>
</dbReference>
<dbReference type="GO" id="GO:0005905">
    <property type="term" value="C:clathrin-coated pit"/>
    <property type="evidence" value="ECO:0007669"/>
    <property type="project" value="TreeGrafter"/>
</dbReference>
<dbReference type="PROSITE" id="PS50942">
    <property type="entry name" value="ENTH"/>
    <property type="match status" value="1"/>
</dbReference>
<feature type="region of interest" description="Disordered" evidence="3">
    <location>
        <begin position="453"/>
        <end position="862"/>
    </location>
</feature>
<dbReference type="PANTHER" id="PTHR22951:SF5">
    <property type="entry name" value="PHOSPHATIDYLINOSITOL-BINDING CLATHRIN ASSEMBLY PROTEIN LAP"/>
    <property type="match status" value="1"/>
</dbReference>
<dbReference type="InterPro" id="IPR008942">
    <property type="entry name" value="ENTH_VHS"/>
</dbReference>
<keyword evidence="6" id="KW-1185">Reference proteome</keyword>
<accession>A0A316YMC1</accession>
<evidence type="ECO:0000313" key="6">
    <source>
        <dbReference type="Proteomes" id="UP000245768"/>
    </source>
</evidence>
<feature type="compositionally biased region" description="Low complexity" evidence="3">
    <location>
        <begin position="640"/>
        <end position="674"/>
    </location>
</feature>
<dbReference type="InterPro" id="IPR045192">
    <property type="entry name" value="AP180-like"/>
</dbReference>
<dbReference type="CDD" id="cd16988">
    <property type="entry name" value="ANTH_N_YAP180"/>
    <property type="match status" value="1"/>
</dbReference>
<dbReference type="OrthoDB" id="44015at2759"/>
<feature type="compositionally biased region" description="Pro residues" evidence="3">
    <location>
        <begin position="551"/>
        <end position="569"/>
    </location>
</feature>
<dbReference type="GO" id="GO:0005545">
    <property type="term" value="F:1-phosphatidylinositol binding"/>
    <property type="evidence" value="ECO:0007669"/>
    <property type="project" value="InterPro"/>
</dbReference>
<dbReference type="Pfam" id="PF07651">
    <property type="entry name" value="ANTH"/>
    <property type="match status" value="1"/>
</dbReference>
<dbReference type="InParanoid" id="A0A316YMC1"/>
<feature type="region of interest" description="Disordered" evidence="3">
    <location>
        <begin position="1"/>
        <end position="20"/>
    </location>
</feature>
<dbReference type="GO" id="GO:0000149">
    <property type="term" value="F:SNARE binding"/>
    <property type="evidence" value="ECO:0007669"/>
    <property type="project" value="TreeGrafter"/>
</dbReference>
<dbReference type="Gene3D" id="1.20.58.150">
    <property type="entry name" value="ANTH domain"/>
    <property type="match status" value="1"/>
</dbReference>
<organism evidence="5 6">
    <name type="scientific">Acaromyces ingoldii</name>
    <dbReference type="NCBI Taxonomy" id="215250"/>
    <lineage>
        <taxon>Eukaryota</taxon>
        <taxon>Fungi</taxon>
        <taxon>Dikarya</taxon>
        <taxon>Basidiomycota</taxon>
        <taxon>Ustilaginomycotina</taxon>
        <taxon>Exobasidiomycetes</taxon>
        <taxon>Exobasidiales</taxon>
        <taxon>Cryptobasidiaceae</taxon>
        <taxon>Acaromyces</taxon>
    </lineage>
</organism>
<feature type="compositionally biased region" description="Low complexity" evidence="3">
    <location>
        <begin position="828"/>
        <end position="862"/>
    </location>
</feature>
<dbReference type="SUPFAM" id="SSF89009">
    <property type="entry name" value="GAT-like domain"/>
    <property type="match status" value="1"/>
</dbReference>
<dbReference type="RefSeq" id="XP_025377888.1">
    <property type="nucleotide sequence ID" value="XM_025523258.1"/>
</dbReference>
<sequence>MSTYDKLIKQATKPKPGAPKPKYIDPIIASSFSQDGSLQDICRALGGRLREPSSLVVFKSLIVLHTMIRNGGIDNVLSHLASDQGSLKLKNVVQGGNWQGQDAPRTMSNYAAYIDERIRAYRDLRHDVIRSGDSARTRGGADATTHRLRRLTVEKGLLREVAISQRVCSRLLDCAFFLDNLNDDMTLTAFRMTLKDLLAIYSAINEGVINLLEHYFEMSKVDAERALDIYKRFCRHTEKVVAYLSGSKKASYSLNVPIPSLKHAPISLAGALQEYLEDPNFEKNRQEYKENKRIADGGAPAPKKDAVPASDSKKSITIKEPTAEEKTKPVKPPTENQAIQDFFQSIETEQMSMFGGGPAQQQQMQYLSGQMAPMPTGMGMMQPQMTGYNPFFGMGDASGSQMMMAPQQTGFMPQQTGFGGGGGVAMGGGGFGYLQSQPTGFNPFRQSMMVQPQATGFGSSSPFGQMLPPGLDQQQQQQQQQPQQQQPQQPQQTGVPSSSSASSALNSFNSAFGGPASSSASPAGGAPAQAPPSRAASAPIKSQKTGSRNPFAPPPGQTPPPSPPPPQPRGPSLFELAMGRSGPTAGGGGNYGLGAGAWDGTDPTRKPSDQQQQQQPSQGLVPQKTGLIGSIASEFTSVGAQNSQQQQSSLPSAGQGQLQDQAQGQNQGQTNGLQSSFGALSLGENRPAPAPLQAQPTGFAGSSVQPFKPTSSFGASLAASGPFSQPTSPAPVAPNMTGNPFALSNGAPSSAQNGASTNGLSSQPTGFHSLSSNGASTGGLASQPTGFGSSLFASSSSSSSGPGATSPGLTAQPTGFAGSSIKPFQPTSAFGSAAFGQQSSGQPQQQQPQQQQQSATTFGTLI</sequence>
<comment type="subcellular location">
    <subcellularLocation>
        <location evidence="1">Cytoplasm</location>
    </subcellularLocation>
</comment>
<protein>
    <submittedName>
        <fullName evidence="5">ANTH-domain-containing protein</fullName>
    </submittedName>
</protein>
<feature type="compositionally biased region" description="Basic and acidic residues" evidence="3">
    <location>
        <begin position="302"/>
        <end position="314"/>
    </location>
</feature>
<dbReference type="GO" id="GO:0005546">
    <property type="term" value="F:phosphatidylinositol-4,5-bisphosphate binding"/>
    <property type="evidence" value="ECO:0007669"/>
    <property type="project" value="TreeGrafter"/>
</dbReference>
<dbReference type="STRING" id="215250.A0A316YMC1"/>
<feature type="compositionally biased region" description="Polar residues" evidence="3">
    <location>
        <begin position="453"/>
        <end position="463"/>
    </location>
</feature>
<dbReference type="GO" id="GO:0048268">
    <property type="term" value="P:clathrin coat assembly"/>
    <property type="evidence" value="ECO:0007669"/>
    <property type="project" value="InterPro"/>
</dbReference>
<dbReference type="SUPFAM" id="SSF48464">
    <property type="entry name" value="ENTH/VHS domain"/>
    <property type="match status" value="1"/>
</dbReference>
<dbReference type="GO" id="GO:0072583">
    <property type="term" value="P:clathrin-dependent endocytosis"/>
    <property type="evidence" value="ECO:0007669"/>
    <property type="project" value="InterPro"/>
</dbReference>
<feature type="compositionally biased region" description="Low complexity" evidence="3">
    <location>
        <begin position="785"/>
        <end position="809"/>
    </location>
</feature>
<feature type="region of interest" description="Disordered" evidence="3">
    <location>
        <begin position="291"/>
        <end position="336"/>
    </location>
</feature>
<gene>
    <name evidence="5" type="ORF">FA10DRAFT_275287</name>
</gene>
<name>A0A316YMC1_9BASI</name>
<dbReference type="PANTHER" id="PTHR22951">
    <property type="entry name" value="CLATHRIN ASSEMBLY PROTEIN"/>
    <property type="match status" value="1"/>
</dbReference>
<evidence type="ECO:0000259" key="4">
    <source>
        <dbReference type="PROSITE" id="PS50942"/>
    </source>
</evidence>
<dbReference type="GO" id="GO:0030136">
    <property type="term" value="C:clathrin-coated vesicle"/>
    <property type="evidence" value="ECO:0007669"/>
    <property type="project" value="InterPro"/>
</dbReference>
<proteinExistence type="predicted"/>
<dbReference type="Proteomes" id="UP000245768">
    <property type="component" value="Unassembled WGS sequence"/>
</dbReference>
<dbReference type="FunFam" id="1.25.40.90:FF:000036">
    <property type="entry name" value="Unplaced genomic scaffold supercont1.4, whole genome shotgun sequence"/>
    <property type="match status" value="1"/>
</dbReference>
<dbReference type="AlphaFoldDB" id="A0A316YMC1"/>
<reference evidence="5 6" key="1">
    <citation type="journal article" date="2018" name="Mol. Biol. Evol.">
        <title>Broad Genomic Sampling Reveals a Smut Pathogenic Ancestry of the Fungal Clade Ustilaginomycotina.</title>
        <authorList>
            <person name="Kijpornyongpan T."/>
            <person name="Mondo S.J."/>
            <person name="Barry K."/>
            <person name="Sandor L."/>
            <person name="Lee J."/>
            <person name="Lipzen A."/>
            <person name="Pangilinan J."/>
            <person name="LaButti K."/>
            <person name="Hainaut M."/>
            <person name="Henrissat B."/>
            <person name="Grigoriev I.V."/>
            <person name="Spatafora J.W."/>
            <person name="Aime M.C."/>
        </authorList>
    </citation>
    <scope>NUCLEOTIDE SEQUENCE [LARGE SCALE GENOMIC DNA]</scope>
    <source>
        <strain evidence="5 6">MCA 4198</strain>
    </source>
</reference>
<feature type="compositionally biased region" description="Low complexity" evidence="3">
    <location>
        <begin position="473"/>
        <end position="539"/>
    </location>
</feature>
<dbReference type="SMART" id="SM00273">
    <property type="entry name" value="ENTH"/>
    <property type="match status" value="1"/>
</dbReference>
<dbReference type="GeneID" id="37045174"/>
<evidence type="ECO:0000313" key="5">
    <source>
        <dbReference type="EMBL" id="PWN90690.1"/>
    </source>
</evidence>
<feature type="compositionally biased region" description="Polar residues" evidence="3">
    <location>
        <begin position="694"/>
        <end position="714"/>
    </location>
</feature>
<evidence type="ECO:0000256" key="2">
    <source>
        <dbReference type="ARBA" id="ARBA00022490"/>
    </source>
</evidence>
<feature type="domain" description="ENTH" evidence="4">
    <location>
        <begin position="1"/>
        <end position="128"/>
    </location>
</feature>
<dbReference type="Gene3D" id="1.25.40.90">
    <property type="match status" value="1"/>
</dbReference>